<feature type="region of interest" description="Disordered" evidence="1">
    <location>
        <begin position="31"/>
        <end position="101"/>
    </location>
</feature>
<gene>
    <name evidence="2" type="ORF">PoB_005539800</name>
</gene>
<protein>
    <submittedName>
        <fullName evidence="2">Uncharacterized protein</fullName>
    </submittedName>
</protein>
<feature type="compositionally biased region" description="Polar residues" evidence="1">
    <location>
        <begin position="31"/>
        <end position="44"/>
    </location>
</feature>
<accession>A0AAV4CBM8</accession>
<reference evidence="2 3" key="1">
    <citation type="journal article" date="2021" name="Elife">
        <title>Chloroplast acquisition without the gene transfer in kleptoplastic sea slugs, Plakobranchus ocellatus.</title>
        <authorList>
            <person name="Maeda T."/>
            <person name="Takahashi S."/>
            <person name="Yoshida T."/>
            <person name="Shimamura S."/>
            <person name="Takaki Y."/>
            <person name="Nagai Y."/>
            <person name="Toyoda A."/>
            <person name="Suzuki Y."/>
            <person name="Arimoto A."/>
            <person name="Ishii H."/>
            <person name="Satoh N."/>
            <person name="Nishiyama T."/>
            <person name="Hasebe M."/>
            <person name="Maruyama T."/>
            <person name="Minagawa J."/>
            <person name="Obokata J."/>
            <person name="Shigenobu S."/>
        </authorList>
    </citation>
    <scope>NUCLEOTIDE SEQUENCE [LARGE SCALE GENOMIC DNA]</scope>
</reference>
<organism evidence="2 3">
    <name type="scientific">Plakobranchus ocellatus</name>
    <dbReference type="NCBI Taxonomy" id="259542"/>
    <lineage>
        <taxon>Eukaryota</taxon>
        <taxon>Metazoa</taxon>
        <taxon>Spiralia</taxon>
        <taxon>Lophotrochozoa</taxon>
        <taxon>Mollusca</taxon>
        <taxon>Gastropoda</taxon>
        <taxon>Heterobranchia</taxon>
        <taxon>Euthyneura</taxon>
        <taxon>Panpulmonata</taxon>
        <taxon>Sacoglossa</taxon>
        <taxon>Placobranchoidea</taxon>
        <taxon>Plakobranchidae</taxon>
        <taxon>Plakobranchus</taxon>
    </lineage>
</organism>
<proteinExistence type="predicted"/>
<evidence type="ECO:0000313" key="3">
    <source>
        <dbReference type="Proteomes" id="UP000735302"/>
    </source>
</evidence>
<name>A0AAV4CBM8_9GAST</name>
<feature type="compositionally biased region" description="Polar residues" evidence="1">
    <location>
        <begin position="53"/>
        <end position="101"/>
    </location>
</feature>
<sequence length="101" mass="11109">MVVEIGNISSSRTNQPQRVARTVFLQRSVQSVTHSSKDSASVQLRPNLPLSRGLTNQSQGTHSHSNNNFKTGSQINHVKHNPTPSTLNTQLCPDKLTSQLH</sequence>
<dbReference type="AlphaFoldDB" id="A0AAV4CBM8"/>
<comment type="caution">
    <text evidence="2">The sequence shown here is derived from an EMBL/GenBank/DDBJ whole genome shotgun (WGS) entry which is preliminary data.</text>
</comment>
<dbReference type="EMBL" id="BLXT01006094">
    <property type="protein sequence ID" value="GFO28893.1"/>
    <property type="molecule type" value="Genomic_DNA"/>
</dbReference>
<dbReference type="Proteomes" id="UP000735302">
    <property type="component" value="Unassembled WGS sequence"/>
</dbReference>
<keyword evidence="3" id="KW-1185">Reference proteome</keyword>
<evidence type="ECO:0000256" key="1">
    <source>
        <dbReference type="SAM" id="MobiDB-lite"/>
    </source>
</evidence>
<evidence type="ECO:0000313" key="2">
    <source>
        <dbReference type="EMBL" id="GFO28893.1"/>
    </source>
</evidence>